<dbReference type="Pfam" id="PF18998">
    <property type="entry name" value="Flg_new_2"/>
    <property type="match status" value="1"/>
</dbReference>
<sequence>MKHKGKNRVLAALLAAAMMFQMLPLMVFADDGAASSDVKIEGKEGTYTSLKEAVEKAESGDTILLGEGNYTLYGISSDGTTKDKDLTFVGLGPDKTAWNIGAKVLNSGECDTTYKDDFSLKGSKNVTFKNMTLRSGTANYLGFKHSNDTVVENCALYGRTTYWGYNSAKFIGSTFYAPNGDYAIWTYYCKEMTFDNCTFNTSGKVVNVYSDFEADQRDYTINFNNCTVNSTSFNKQALNINDSNKGTHKNTININNSTVTAARDRITCSQIFGFGEKSKYNAGNTDVYLNGKLVWSEGEMKTHDYTDGEKDNAYTIDSVSEWENKGDHFERKVTKTCNYCKRQFPNVTEKGYQLSYDLNDGTGAAGVDYESKIYPEGEKATVAAAPALNGYRFVAWQDEADNRYPVGMELTLTANTTLTALWESVDKPEPDPGPDPSPDPDPEPGDDGSGAVIGVVIGGAAVIGGYELATRLYLKHLIGVVPSTRGELALLMWEHADKPEPKTAFTYSDIDEDDTDLQKAAQWCVENEYLHVRDNDNDRFHPNGWVPKLKVIQAWDKAFGLQAKANADK</sequence>
<proteinExistence type="predicted"/>
<evidence type="ECO:0000256" key="2">
    <source>
        <dbReference type="SAM" id="SignalP"/>
    </source>
</evidence>
<dbReference type="Gene3D" id="2.60.40.4270">
    <property type="entry name" value="Listeria-Bacteroides repeat domain"/>
    <property type="match status" value="1"/>
</dbReference>
<dbReference type="EMBL" id="AECU01000190">
    <property type="protein sequence ID" value="EFQ05919.1"/>
    <property type="molecule type" value="Genomic_DNA"/>
</dbReference>
<dbReference type="AlphaFoldDB" id="E2ZLM7"/>
<evidence type="ECO:0000259" key="3">
    <source>
        <dbReference type="Pfam" id="PF18998"/>
    </source>
</evidence>
<dbReference type="InterPro" id="IPR044060">
    <property type="entry name" value="Bacterial_rp_domain"/>
</dbReference>
<dbReference type="STRING" id="748224.HMPREF9436_02586"/>
<feature type="chain" id="PRO_5003166754" description="Bacterial repeat domain-containing protein" evidence="2">
    <location>
        <begin position="30"/>
        <end position="569"/>
    </location>
</feature>
<evidence type="ECO:0000313" key="5">
    <source>
        <dbReference type="Proteomes" id="UP000006028"/>
    </source>
</evidence>
<dbReference type="RefSeq" id="WP_005944708.1">
    <property type="nucleotide sequence ID" value="NZ_GL538342.1"/>
</dbReference>
<dbReference type="GO" id="GO:0030313">
    <property type="term" value="C:cell envelope"/>
    <property type="evidence" value="ECO:0007669"/>
    <property type="project" value="UniProtKB-SubCell"/>
</dbReference>
<dbReference type="InterPro" id="IPR012334">
    <property type="entry name" value="Pectin_lyas_fold"/>
</dbReference>
<accession>E2ZLM7</accession>
<protein>
    <recommendedName>
        <fullName evidence="3">Bacterial repeat domain-containing protein</fullName>
    </recommendedName>
</protein>
<comment type="caution">
    <text evidence="4">The sequence shown here is derived from an EMBL/GenBank/DDBJ whole genome shotgun (WGS) entry which is preliminary data.</text>
</comment>
<dbReference type="InterPro" id="IPR042229">
    <property type="entry name" value="Listeria/Bacterioides_rpt_sf"/>
</dbReference>
<feature type="region of interest" description="Disordered" evidence="1">
    <location>
        <begin position="424"/>
        <end position="450"/>
    </location>
</feature>
<keyword evidence="2" id="KW-0732">Signal</keyword>
<evidence type="ECO:0000256" key="1">
    <source>
        <dbReference type="SAM" id="MobiDB-lite"/>
    </source>
</evidence>
<dbReference type="BioCyc" id="FCF748224-HMP:GTSS-587-MONOMER"/>
<organism evidence="4 5">
    <name type="scientific">Faecalibacterium cf. prausnitzii KLE1255</name>
    <dbReference type="NCBI Taxonomy" id="748224"/>
    <lineage>
        <taxon>Bacteria</taxon>
        <taxon>Bacillati</taxon>
        <taxon>Bacillota</taxon>
        <taxon>Clostridia</taxon>
        <taxon>Eubacteriales</taxon>
        <taxon>Oscillospiraceae</taxon>
        <taxon>Faecalibacterium</taxon>
    </lineage>
</organism>
<feature type="domain" description="Bacterial repeat" evidence="3">
    <location>
        <begin position="369"/>
        <end position="424"/>
    </location>
</feature>
<name>E2ZLM7_9FIRM</name>
<dbReference type="Gene3D" id="2.160.20.10">
    <property type="entry name" value="Single-stranded right-handed beta-helix, Pectin lyase-like"/>
    <property type="match status" value="1"/>
</dbReference>
<dbReference type="HOGENOM" id="CLU_478786_0_0_9"/>
<gene>
    <name evidence="4" type="ORF">HMPREF9436_02586</name>
</gene>
<dbReference type="OrthoDB" id="9776008at2"/>
<feature type="signal peptide" evidence="2">
    <location>
        <begin position="1"/>
        <end position="29"/>
    </location>
</feature>
<evidence type="ECO:0000313" key="4">
    <source>
        <dbReference type="EMBL" id="EFQ05919.1"/>
    </source>
</evidence>
<dbReference type="SUPFAM" id="SSF51126">
    <property type="entry name" value="Pectin lyase-like"/>
    <property type="match status" value="1"/>
</dbReference>
<dbReference type="Proteomes" id="UP000006028">
    <property type="component" value="Unassembled WGS sequence"/>
</dbReference>
<dbReference type="InterPro" id="IPR011050">
    <property type="entry name" value="Pectin_lyase_fold/virulence"/>
</dbReference>
<reference evidence="4 5" key="1">
    <citation type="submission" date="2010-08" db="EMBL/GenBank/DDBJ databases">
        <authorList>
            <person name="Weinstock G."/>
            <person name="Sodergren E."/>
            <person name="Clifton S."/>
            <person name="Fulton L."/>
            <person name="Fulton B."/>
            <person name="Courtney L."/>
            <person name="Fronick C."/>
            <person name="Harrison M."/>
            <person name="Strong C."/>
            <person name="Farmer C."/>
            <person name="Delahaunty K."/>
            <person name="Markovic C."/>
            <person name="Hall O."/>
            <person name="Minx P."/>
            <person name="Tomlinson C."/>
            <person name="Mitreva M."/>
            <person name="Hou S."/>
            <person name="Chen J."/>
            <person name="Wollam A."/>
            <person name="Pepin K.H."/>
            <person name="Johnson M."/>
            <person name="Bhonagiri V."/>
            <person name="Zhang X."/>
            <person name="Suruliraj S."/>
            <person name="Warren W."/>
            <person name="Chinwalla A."/>
            <person name="Mardis E.R."/>
            <person name="Wilson R.K."/>
        </authorList>
    </citation>
    <scope>NUCLEOTIDE SEQUENCE [LARGE SCALE GENOMIC DNA]</scope>
    <source>
        <strain evidence="4 5">KLE1255</strain>
    </source>
</reference>